<proteinExistence type="predicted"/>
<comment type="caution">
    <text evidence="1">The sequence shown here is derived from an EMBL/GenBank/DDBJ whole genome shotgun (WGS) entry which is preliminary data.</text>
</comment>
<dbReference type="EMBL" id="WIGM01000475">
    <property type="protein sequence ID" value="KAF6824192.1"/>
    <property type="molecule type" value="Genomic_DNA"/>
</dbReference>
<dbReference type="OrthoDB" id="4843970at2759"/>
<protein>
    <submittedName>
        <fullName evidence="1">Uncharacterized protein</fullName>
    </submittedName>
</protein>
<sequence length="274" mass="30730">MKSPRQTIAEIDYQLAMHDQAHPLHVRIHRQCGACGVLFATWDRLVARIELTIDSNGIECIKRLAASDKASSTRQSQFTVYPTARADQNLTVNFQFGLGRLESIHESSGQLQILDVPRLPESTWTRFPGYLFPGYISPTLGCDRDDRLATVDLSVCFGMTFFIVHGNLSAIHAHTRAARSAEATFATIHPQHHGRISQAQDQYTFRSPFRGDFAMGRHDMSRGYKTLSAATPRPSTLVYTFGMYLPYGVCSQTRAKTPSSRSFPRRCRCQAILS</sequence>
<dbReference type="Proteomes" id="UP000639643">
    <property type="component" value="Unassembled WGS sequence"/>
</dbReference>
<dbReference type="AlphaFoldDB" id="A0A8H6N8E7"/>
<keyword evidence="2" id="KW-1185">Reference proteome</keyword>
<gene>
    <name evidence="1" type="ORF">CMUS01_10351</name>
</gene>
<accession>A0A8H6N8E7</accession>
<name>A0A8H6N8E7_9PEZI</name>
<organism evidence="1 2">
    <name type="scientific">Colletotrichum musicola</name>
    <dbReference type="NCBI Taxonomy" id="2175873"/>
    <lineage>
        <taxon>Eukaryota</taxon>
        <taxon>Fungi</taxon>
        <taxon>Dikarya</taxon>
        <taxon>Ascomycota</taxon>
        <taxon>Pezizomycotina</taxon>
        <taxon>Sordariomycetes</taxon>
        <taxon>Hypocreomycetidae</taxon>
        <taxon>Glomerellales</taxon>
        <taxon>Glomerellaceae</taxon>
        <taxon>Colletotrichum</taxon>
        <taxon>Colletotrichum orchidearum species complex</taxon>
    </lineage>
</organism>
<evidence type="ECO:0000313" key="1">
    <source>
        <dbReference type="EMBL" id="KAF6824192.1"/>
    </source>
</evidence>
<evidence type="ECO:0000313" key="2">
    <source>
        <dbReference type="Proteomes" id="UP000639643"/>
    </source>
</evidence>
<reference evidence="1" key="1">
    <citation type="journal article" date="2020" name="Phytopathology">
        <title>Genome Sequence Resources of Colletotrichum truncatum, C. plurivorum, C. musicola, and C. sojae: Four Species Pathogenic to Soybean (Glycine max).</title>
        <authorList>
            <person name="Rogerio F."/>
            <person name="Boufleur T.R."/>
            <person name="Ciampi-Guillardi M."/>
            <person name="Sukno S.A."/>
            <person name="Thon M.R."/>
            <person name="Massola Junior N.S."/>
            <person name="Baroncelli R."/>
        </authorList>
    </citation>
    <scope>NUCLEOTIDE SEQUENCE</scope>
    <source>
        <strain evidence="1">LFN0074</strain>
    </source>
</reference>